<dbReference type="InterPro" id="IPR025489">
    <property type="entry name" value="DUF4381"/>
</dbReference>
<protein>
    <submittedName>
        <fullName evidence="2">Membrane protein</fullName>
    </submittedName>
</protein>
<organism evidence="2 3">
    <name type="scientific">Stenotrophomonas daejeonensis</name>
    <dbReference type="NCBI Taxonomy" id="659018"/>
    <lineage>
        <taxon>Bacteria</taxon>
        <taxon>Pseudomonadati</taxon>
        <taxon>Pseudomonadota</taxon>
        <taxon>Gammaproteobacteria</taxon>
        <taxon>Lysobacterales</taxon>
        <taxon>Lysobacteraceae</taxon>
        <taxon>Stenotrophomonas</taxon>
    </lineage>
</organism>
<accession>A0A0R0E0B2</accession>
<keyword evidence="1" id="KW-0472">Membrane</keyword>
<evidence type="ECO:0000313" key="3">
    <source>
        <dbReference type="Proteomes" id="UP000050940"/>
    </source>
</evidence>
<gene>
    <name evidence="2" type="ORF">ABB34_05030</name>
</gene>
<reference evidence="2 3" key="1">
    <citation type="submission" date="2015-05" db="EMBL/GenBank/DDBJ databases">
        <title>Genome sequencing and analysis of members of genus Stenotrophomonas.</title>
        <authorList>
            <person name="Patil P.P."/>
            <person name="Midha S."/>
            <person name="Patil P.B."/>
        </authorList>
    </citation>
    <scope>NUCLEOTIDE SEQUENCE [LARGE SCALE GENOMIC DNA]</scope>
    <source>
        <strain evidence="2 3">JCM 16244</strain>
    </source>
</reference>
<dbReference type="PATRIC" id="fig|659018.3.peg.912"/>
<name>A0A0R0E0B2_9GAMM</name>
<dbReference type="STRING" id="659018.ABB34_05030"/>
<feature type="transmembrane region" description="Helical" evidence="1">
    <location>
        <begin position="35"/>
        <end position="53"/>
    </location>
</feature>
<proteinExistence type="predicted"/>
<keyword evidence="1" id="KW-0812">Transmembrane</keyword>
<evidence type="ECO:0000313" key="2">
    <source>
        <dbReference type="EMBL" id="KRG87392.1"/>
    </source>
</evidence>
<keyword evidence="1" id="KW-1133">Transmembrane helix</keyword>
<dbReference type="EMBL" id="LDJP01000024">
    <property type="protein sequence ID" value="KRG87392.1"/>
    <property type="molecule type" value="Genomic_DNA"/>
</dbReference>
<dbReference type="AlphaFoldDB" id="A0A0R0E0B2"/>
<sequence length="161" mass="17962">MAGGRRATGRPVSAPLPLRDVHLPAAPDWWPPAPGWWLLAAAIAVALLLLAWLRGRRRRRRQRWLALFDTALAAADTPVARIAAASELLRRAVRRSAPRAVHLQGEQWLRFLDGRQGHAFSEGDGRLLLDGGYRRDVEAGQATRLCALARIRFLALMEARR</sequence>
<keyword evidence="3" id="KW-1185">Reference proteome</keyword>
<dbReference type="Pfam" id="PF14316">
    <property type="entry name" value="DUF4381"/>
    <property type="match status" value="1"/>
</dbReference>
<evidence type="ECO:0000256" key="1">
    <source>
        <dbReference type="SAM" id="Phobius"/>
    </source>
</evidence>
<dbReference type="Proteomes" id="UP000050940">
    <property type="component" value="Unassembled WGS sequence"/>
</dbReference>
<comment type="caution">
    <text evidence="2">The sequence shown here is derived from an EMBL/GenBank/DDBJ whole genome shotgun (WGS) entry which is preliminary data.</text>
</comment>